<evidence type="ECO:0000313" key="7">
    <source>
        <dbReference type="EMBL" id="QLB42325.1"/>
    </source>
</evidence>
<dbReference type="Pfam" id="PF13018">
    <property type="entry name" value="ESPR"/>
    <property type="match status" value="1"/>
</dbReference>
<sequence>MNNIHQVIFNKSTQQFVVVSELAKSARKPKAVSADSVNIVSILQNFSEKRPLGTTNSQTNRSDNKSSSWSVGVFVGKSQGATGFGVEGAVNVGKGHSNSDSTVQNLTEINSDSLKINTKETTTLKGAVANVKHLSLDTKNLHIESVQDTEKYDSKQTQAGVSGSVAIYGSGWGLSSQASQNKAKVNYAQVNQQSGFNIQENANINVQENTHIKGGMINAQGDKANHQMTTGTLTTEEIENRSDVKVSSVSVSMSSEMSKIATSAIGAALSALGNMRESERSQTKAAISDNINLTITDSEAQKQKTGKTAEETLQSLNRDTENANQAVKKADLVAIQEKQETVQVIGELSQSWTNRLVQPHLEEANKKRQEAEKIEKSDPLKSAQLKAEAQAIEAEYGLGSNLQMGIRAATAALQGLATGNANHAAVGLLSPYANKLIKEQTGDNTEANLIAHTVLGAVEAHITGNNATAGALGAFTAEAAAPYLMQALYNTDKAENLTESQKQNIANLSQIAAGLAGGVTGDSTADFISGAEIGKRAVENNYLSHRDVYAYQRALKKAIEKGESVEEVHKYFKELSEKQRAELLADCEIDCRVTVPQTLLGAVSLADDLSGALNSWVQGLPFEEQGKFYQLVEAENLKTIEAIKEKQTGIEKGIELAMDTSRLFTKENNLSNSNIHSNFAKKNTKPDRKAVDITERISAHKTNNFVFDKAPYHSKVGNSIKSANPTFGQEVLNESIQVKATSTRRVGVDKLTGEYVVFDQTEKNIYHGHVRNWNELTTEMKNALKEAGLVNDKGKIK</sequence>
<name>A0ABD7A882_9PAST</name>
<dbReference type="InterPro" id="IPR006914">
    <property type="entry name" value="VENN_dom"/>
</dbReference>
<protein>
    <submittedName>
        <fullName evidence="7">VENN motif pre-toxin domain-containing protein</fullName>
    </submittedName>
</protein>
<dbReference type="AlphaFoldDB" id="A0ABD7A882"/>
<keyword evidence="2" id="KW-0800">Toxin</keyword>
<dbReference type="InterPro" id="IPR025157">
    <property type="entry name" value="Hemagglutinin_rpt"/>
</dbReference>
<dbReference type="EMBL" id="CP055305">
    <property type="protein sequence ID" value="QLB42325.1"/>
    <property type="molecule type" value="Genomic_DNA"/>
</dbReference>
<dbReference type="RefSeq" id="WP_176812353.1">
    <property type="nucleotide sequence ID" value="NZ_CP055305.1"/>
</dbReference>
<dbReference type="GO" id="GO:0003824">
    <property type="term" value="F:catalytic activity"/>
    <property type="evidence" value="ECO:0007669"/>
    <property type="project" value="UniProtKB-ARBA"/>
</dbReference>
<evidence type="ECO:0000256" key="2">
    <source>
        <dbReference type="ARBA" id="ARBA00022656"/>
    </source>
</evidence>
<evidence type="ECO:0000259" key="6">
    <source>
        <dbReference type="Pfam" id="PF13018"/>
    </source>
</evidence>
<comment type="subcellular location">
    <subcellularLocation>
        <location evidence="1">Target cell</location>
        <location evidence="1">Target cell cytoplasm</location>
    </subcellularLocation>
</comment>
<dbReference type="CDD" id="cd20695">
    <property type="entry name" value="CdiA-CT_5T87E_Ct"/>
    <property type="match status" value="1"/>
</dbReference>
<keyword evidence="4" id="KW-0843">Virulence</keyword>
<organism evidence="7 8">
    <name type="scientific">Mannheimia pernigra</name>
    <dbReference type="NCBI Taxonomy" id="111844"/>
    <lineage>
        <taxon>Bacteria</taxon>
        <taxon>Pseudomonadati</taxon>
        <taxon>Pseudomonadota</taxon>
        <taxon>Gammaproteobacteria</taxon>
        <taxon>Pasteurellales</taxon>
        <taxon>Pasteurellaceae</taxon>
        <taxon>Mannheimia</taxon>
    </lineage>
</organism>
<feature type="domain" description="VENN motif-containing" evidence="5">
    <location>
        <begin position="495"/>
        <end position="544"/>
    </location>
</feature>
<proteinExistence type="predicted"/>
<feature type="domain" description="ESPR" evidence="6">
    <location>
        <begin position="1"/>
        <end position="41"/>
    </location>
</feature>
<accession>A0ABD7A882</accession>
<dbReference type="Pfam" id="PF13332">
    <property type="entry name" value="Fil_haemagg_2"/>
    <property type="match status" value="1"/>
</dbReference>
<dbReference type="GO" id="GO:0090729">
    <property type="term" value="F:toxin activity"/>
    <property type="evidence" value="ECO:0007669"/>
    <property type="project" value="UniProtKB-KW"/>
</dbReference>
<gene>
    <name evidence="7" type="ORF">HV560_05645</name>
</gene>
<evidence type="ECO:0000313" key="8">
    <source>
        <dbReference type="Proteomes" id="UP000509784"/>
    </source>
</evidence>
<keyword evidence="3" id="KW-1266">Target cell cytoplasm</keyword>
<evidence type="ECO:0000256" key="1">
    <source>
        <dbReference type="ARBA" id="ARBA00004219"/>
    </source>
</evidence>
<evidence type="ECO:0000256" key="4">
    <source>
        <dbReference type="ARBA" id="ARBA00023026"/>
    </source>
</evidence>
<evidence type="ECO:0000259" key="5">
    <source>
        <dbReference type="Pfam" id="PF04829"/>
    </source>
</evidence>
<dbReference type="InterPro" id="IPR024973">
    <property type="entry name" value="ESPR"/>
</dbReference>
<dbReference type="Proteomes" id="UP000509784">
    <property type="component" value="Chromosome"/>
</dbReference>
<reference evidence="7 8" key="1">
    <citation type="submission" date="2020-06" db="EMBL/GenBank/DDBJ databases">
        <title>Mannheimia pernigra sp. nov. isolated from bovine respiratory tract.</title>
        <authorList>
            <person name="Kuhnert P."/>
            <person name="Akarsu-Egger H."/>
        </authorList>
    </citation>
    <scope>NUCLEOTIDE SEQUENCE [LARGE SCALE GENOMIC DNA]</scope>
    <source>
        <strain evidence="7 8">17CN0883</strain>
    </source>
</reference>
<dbReference type="KEGG" id="mpeg:HV560_05645"/>
<dbReference type="Pfam" id="PF04829">
    <property type="entry name" value="PT-VENN"/>
    <property type="match status" value="1"/>
</dbReference>
<evidence type="ECO:0000256" key="3">
    <source>
        <dbReference type="ARBA" id="ARBA00022913"/>
    </source>
</evidence>